<dbReference type="Pfam" id="PF22818">
    <property type="entry name" value="ApeI-like"/>
    <property type="match status" value="1"/>
</dbReference>
<dbReference type="PIRSF" id="PIRSF030962">
    <property type="entry name" value="Dehydrase_ECs4332_prd"/>
    <property type="match status" value="1"/>
</dbReference>
<dbReference type="EMBL" id="REFC01000011">
    <property type="protein sequence ID" value="RMA65720.1"/>
    <property type="molecule type" value="Genomic_DNA"/>
</dbReference>
<accession>A0A3L9Z0T9</accession>
<evidence type="ECO:0000259" key="1">
    <source>
        <dbReference type="Pfam" id="PF22818"/>
    </source>
</evidence>
<dbReference type="GO" id="GO:0016829">
    <property type="term" value="F:lyase activity"/>
    <property type="evidence" value="ECO:0007669"/>
    <property type="project" value="UniProtKB-KW"/>
</dbReference>
<organism evidence="2 3">
    <name type="scientific">Ulvibacter antarcticus</name>
    <dbReference type="NCBI Taxonomy" id="442714"/>
    <lineage>
        <taxon>Bacteria</taxon>
        <taxon>Pseudomonadati</taxon>
        <taxon>Bacteroidota</taxon>
        <taxon>Flavobacteriia</taxon>
        <taxon>Flavobacteriales</taxon>
        <taxon>Flavobacteriaceae</taxon>
        <taxon>Ulvibacter</taxon>
    </lineage>
</organism>
<dbReference type="InterPro" id="IPR016962">
    <property type="entry name" value="Dehydrase_ECs4332_prd"/>
</dbReference>
<protein>
    <submittedName>
        <fullName evidence="2">3-hydroxyacyl-[acyl-carrier-protein] dehydratase</fullName>
    </submittedName>
</protein>
<gene>
    <name evidence="2" type="ORF">BXY75_0132</name>
</gene>
<keyword evidence="3" id="KW-1185">Reference proteome</keyword>
<dbReference type="AlphaFoldDB" id="A0A3L9Z0T9"/>
<dbReference type="Gene3D" id="3.10.129.10">
    <property type="entry name" value="Hotdog Thioesterase"/>
    <property type="match status" value="1"/>
</dbReference>
<dbReference type="InterPro" id="IPR029069">
    <property type="entry name" value="HotDog_dom_sf"/>
</dbReference>
<evidence type="ECO:0000313" key="3">
    <source>
        <dbReference type="Proteomes" id="UP000271339"/>
    </source>
</evidence>
<comment type="caution">
    <text evidence="2">The sequence shown here is derived from an EMBL/GenBank/DDBJ whole genome shotgun (WGS) entry which is preliminary data.</text>
</comment>
<proteinExistence type="predicted"/>
<reference evidence="2 3" key="1">
    <citation type="submission" date="2018-10" db="EMBL/GenBank/DDBJ databases">
        <title>Genomic Encyclopedia of Archaeal and Bacterial Type Strains, Phase II (KMG-II): from individual species to whole genera.</title>
        <authorList>
            <person name="Goeker M."/>
        </authorList>
    </citation>
    <scope>NUCLEOTIDE SEQUENCE [LARGE SCALE GENOMIC DNA]</scope>
    <source>
        <strain evidence="2 3">DSM 23424</strain>
    </source>
</reference>
<dbReference type="SUPFAM" id="SSF54637">
    <property type="entry name" value="Thioesterase/thiol ester dehydrase-isomerase"/>
    <property type="match status" value="1"/>
</dbReference>
<dbReference type="InterPro" id="IPR054545">
    <property type="entry name" value="ApeI-like"/>
</dbReference>
<dbReference type="RefSeq" id="WP_121905760.1">
    <property type="nucleotide sequence ID" value="NZ_REFC01000011.1"/>
</dbReference>
<dbReference type="OrthoDB" id="9772788at2"/>
<dbReference type="Proteomes" id="UP000271339">
    <property type="component" value="Unassembled WGS sequence"/>
</dbReference>
<sequence length="122" mass="13711">MLIEGLYTLTDFKADDEQITANIHLNKDHDIFKGHFPGNPIMPGVCMIQIIKELTEKALNKSLFLSVSSNIKFMALINPFKTPDLTILISYTEEDGMVKIKNTSSFEDTEALKLSATFKVID</sequence>
<name>A0A3L9Z0T9_9FLAO</name>
<evidence type="ECO:0000313" key="2">
    <source>
        <dbReference type="EMBL" id="RMA65720.1"/>
    </source>
</evidence>
<feature type="domain" description="ApeI dehydratase-like" evidence="1">
    <location>
        <begin position="14"/>
        <end position="98"/>
    </location>
</feature>